<feature type="coiled-coil region" evidence="3">
    <location>
        <begin position="101"/>
        <end position="182"/>
    </location>
</feature>
<dbReference type="SUPFAM" id="SSF55550">
    <property type="entry name" value="SH2 domain"/>
    <property type="match status" value="1"/>
</dbReference>
<dbReference type="EMBL" id="JAIWYP010000010">
    <property type="protein sequence ID" value="KAH3747133.1"/>
    <property type="molecule type" value="Genomic_DNA"/>
</dbReference>
<reference evidence="6" key="1">
    <citation type="journal article" date="2019" name="bioRxiv">
        <title>The Genome of the Zebra Mussel, Dreissena polymorpha: A Resource for Invasive Species Research.</title>
        <authorList>
            <person name="McCartney M.A."/>
            <person name="Auch B."/>
            <person name="Kono T."/>
            <person name="Mallez S."/>
            <person name="Zhang Y."/>
            <person name="Obille A."/>
            <person name="Becker A."/>
            <person name="Abrahante J.E."/>
            <person name="Garbe J."/>
            <person name="Badalamenti J.P."/>
            <person name="Herman A."/>
            <person name="Mangelson H."/>
            <person name="Liachko I."/>
            <person name="Sullivan S."/>
            <person name="Sone E.D."/>
            <person name="Koren S."/>
            <person name="Silverstein K.A.T."/>
            <person name="Beckman K.B."/>
            <person name="Gohl D.M."/>
        </authorList>
    </citation>
    <scope>NUCLEOTIDE SEQUENCE</scope>
    <source>
        <strain evidence="6">Duluth1</strain>
        <tissue evidence="6">Whole animal</tissue>
    </source>
</reference>
<feature type="coiled-coil region" evidence="3">
    <location>
        <begin position="231"/>
        <end position="258"/>
    </location>
</feature>
<dbReference type="Gene3D" id="3.30.505.10">
    <property type="entry name" value="SH2 domain"/>
    <property type="match status" value="1"/>
</dbReference>
<dbReference type="PANTHER" id="PTHR14388">
    <property type="entry name" value="T CELL-SPECIFIC ADAPTER PROTEIN TSAD"/>
    <property type="match status" value="1"/>
</dbReference>
<keyword evidence="1 2" id="KW-0727">SH2 domain</keyword>
<sequence>MLQQILTDMYIEPELLAELSDEQKQILFLKMREEQIRRWKEREEKLEQEDRKKPKKPRKPGGKKVDFLLGRDGNEWVWVMGEHENDRSIDQILEEEAQRKADEQARREAELLRLKEEAEIKRKIEEERQRLEEERETERRRLEEEALYQSIKEARLAAQRAEEEQKKREQEEALRMKQLQEEAAVERRKSLSKIQDAEKRRSNEIYIRWKEMRRQLDQVAEETSHEVDKNWRESERKAKEAEQEMKLIAQRAREENRQSLTRVSQLIVNANRLTLGEKPPLPPKAKDRTSAVIDKNRQLREERRKSRPARPPNRDAVVDWFHLEEKSRKSVIDAKSGRAEEWFHGVISRMDAEKLLLDKPKGSFLVRVSEKVWGYTISYRAADRCKHFLIDATEDNYHFFGPNQLSHNSITDLVQYHKTNPITLAGGELLISSCGQNCDPPDYWDLFHSGRTESTFL</sequence>
<feature type="domain" description="SH2" evidence="5">
    <location>
        <begin position="342"/>
        <end position="434"/>
    </location>
</feature>
<gene>
    <name evidence="6" type="ORF">DPMN_181555</name>
</gene>
<accession>A0A9D4DEC2</accession>
<proteinExistence type="predicted"/>
<dbReference type="SMART" id="SM00252">
    <property type="entry name" value="SH2"/>
    <property type="match status" value="1"/>
</dbReference>
<protein>
    <recommendedName>
        <fullName evidence="5">SH2 domain-containing protein</fullName>
    </recommendedName>
</protein>
<evidence type="ECO:0000313" key="6">
    <source>
        <dbReference type="EMBL" id="KAH3747133.1"/>
    </source>
</evidence>
<feature type="region of interest" description="Disordered" evidence="4">
    <location>
        <begin position="43"/>
        <end position="67"/>
    </location>
</feature>
<organism evidence="6 7">
    <name type="scientific">Dreissena polymorpha</name>
    <name type="common">Zebra mussel</name>
    <name type="synonym">Mytilus polymorpha</name>
    <dbReference type="NCBI Taxonomy" id="45954"/>
    <lineage>
        <taxon>Eukaryota</taxon>
        <taxon>Metazoa</taxon>
        <taxon>Spiralia</taxon>
        <taxon>Lophotrochozoa</taxon>
        <taxon>Mollusca</taxon>
        <taxon>Bivalvia</taxon>
        <taxon>Autobranchia</taxon>
        <taxon>Heteroconchia</taxon>
        <taxon>Euheterodonta</taxon>
        <taxon>Imparidentia</taxon>
        <taxon>Neoheterodontei</taxon>
        <taxon>Myida</taxon>
        <taxon>Dreissenoidea</taxon>
        <taxon>Dreissenidae</taxon>
        <taxon>Dreissena</taxon>
    </lineage>
</organism>
<feature type="region of interest" description="Disordered" evidence="4">
    <location>
        <begin position="275"/>
        <end position="313"/>
    </location>
</feature>
<evidence type="ECO:0000256" key="3">
    <source>
        <dbReference type="SAM" id="Coils"/>
    </source>
</evidence>
<name>A0A9D4DEC2_DREPO</name>
<keyword evidence="3" id="KW-0175">Coiled coil</keyword>
<dbReference type="PRINTS" id="PR00401">
    <property type="entry name" value="SH2DOMAIN"/>
</dbReference>
<evidence type="ECO:0000313" key="7">
    <source>
        <dbReference type="Proteomes" id="UP000828390"/>
    </source>
</evidence>
<dbReference type="PROSITE" id="PS50001">
    <property type="entry name" value="SH2"/>
    <property type="match status" value="1"/>
</dbReference>
<evidence type="ECO:0000256" key="4">
    <source>
        <dbReference type="SAM" id="MobiDB-lite"/>
    </source>
</evidence>
<keyword evidence="7" id="KW-1185">Reference proteome</keyword>
<dbReference type="Pfam" id="PF00017">
    <property type="entry name" value="SH2"/>
    <property type="match status" value="1"/>
</dbReference>
<dbReference type="FunFam" id="3.30.505.10:FF:000034">
    <property type="entry name" value="SH2 domain-containing protein 4A"/>
    <property type="match status" value="1"/>
</dbReference>
<dbReference type="GO" id="GO:0005737">
    <property type="term" value="C:cytoplasm"/>
    <property type="evidence" value="ECO:0007669"/>
    <property type="project" value="TreeGrafter"/>
</dbReference>
<dbReference type="InterPro" id="IPR000980">
    <property type="entry name" value="SH2"/>
</dbReference>
<comment type="caution">
    <text evidence="6">The sequence shown here is derived from an EMBL/GenBank/DDBJ whole genome shotgun (WGS) entry which is preliminary data.</text>
</comment>
<evidence type="ECO:0000256" key="1">
    <source>
        <dbReference type="ARBA" id="ARBA00022999"/>
    </source>
</evidence>
<reference evidence="6" key="2">
    <citation type="submission" date="2020-11" db="EMBL/GenBank/DDBJ databases">
        <authorList>
            <person name="McCartney M.A."/>
            <person name="Auch B."/>
            <person name="Kono T."/>
            <person name="Mallez S."/>
            <person name="Becker A."/>
            <person name="Gohl D.M."/>
            <person name="Silverstein K.A.T."/>
            <person name="Koren S."/>
            <person name="Bechman K.B."/>
            <person name="Herman A."/>
            <person name="Abrahante J.E."/>
            <person name="Garbe J."/>
        </authorList>
    </citation>
    <scope>NUCLEOTIDE SEQUENCE</scope>
    <source>
        <strain evidence="6">Duluth1</strain>
        <tissue evidence="6">Whole animal</tissue>
    </source>
</reference>
<dbReference type="InterPro" id="IPR036860">
    <property type="entry name" value="SH2_dom_sf"/>
</dbReference>
<dbReference type="PANTHER" id="PTHR14388:SF17">
    <property type="entry name" value="SH2 DOMAIN-CONTAINING PROTEIN"/>
    <property type="match status" value="1"/>
</dbReference>
<feature type="compositionally biased region" description="Basic residues" evidence="4">
    <location>
        <begin position="53"/>
        <end position="62"/>
    </location>
</feature>
<feature type="compositionally biased region" description="Basic and acidic residues" evidence="4">
    <location>
        <begin position="284"/>
        <end position="304"/>
    </location>
</feature>
<dbReference type="Proteomes" id="UP000828390">
    <property type="component" value="Unassembled WGS sequence"/>
</dbReference>
<evidence type="ECO:0000256" key="2">
    <source>
        <dbReference type="PROSITE-ProRule" id="PRU00191"/>
    </source>
</evidence>
<feature type="compositionally biased region" description="Basic and acidic residues" evidence="4">
    <location>
        <begin position="43"/>
        <end position="52"/>
    </location>
</feature>
<dbReference type="AlphaFoldDB" id="A0A9D4DEC2"/>
<evidence type="ECO:0000259" key="5">
    <source>
        <dbReference type="PROSITE" id="PS50001"/>
    </source>
</evidence>